<evidence type="ECO:0000256" key="1">
    <source>
        <dbReference type="SAM" id="Phobius"/>
    </source>
</evidence>
<accession>A0A8J7MFE1</accession>
<keyword evidence="1" id="KW-1133">Transmembrane helix</keyword>
<feature type="transmembrane region" description="Helical" evidence="1">
    <location>
        <begin position="212"/>
        <end position="231"/>
    </location>
</feature>
<dbReference type="EMBL" id="JAENIM010000041">
    <property type="protein sequence ID" value="MBK1791722.1"/>
    <property type="molecule type" value="Genomic_DNA"/>
</dbReference>
<name>A0A8J7MFE1_9BACT</name>
<feature type="transmembrane region" description="Helical" evidence="1">
    <location>
        <begin position="27"/>
        <end position="48"/>
    </location>
</feature>
<organism evidence="2 3">
    <name type="scientific">Persicirhabdus sediminis</name>
    <dbReference type="NCBI Taxonomy" id="454144"/>
    <lineage>
        <taxon>Bacteria</taxon>
        <taxon>Pseudomonadati</taxon>
        <taxon>Verrucomicrobiota</taxon>
        <taxon>Verrucomicrobiia</taxon>
        <taxon>Verrucomicrobiales</taxon>
        <taxon>Verrucomicrobiaceae</taxon>
        <taxon>Persicirhabdus</taxon>
    </lineage>
</organism>
<evidence type="ECO:0000313" key="3">
    <source>
        <dbReference type="Proteomes" id="UP000624703"/>
    </source>
</evidence>
<feature type="transmembrane region" description="Helical" evidence="1">
    <location>
        <begin position="361"/>
        <end position="379"/>
    </location>
</feature>
<comment type="caution">
    <text evidence="2">The sequence shown here is derived from an EMBL/GenBank/DDBJ whole genome shotgun (WGS) entry which is preliminary data.</text>
</comment>
<protein>
    <submittedName>
        <fullName evidence="2">Uncharacterized protein</fullName>
    </submittedName>
</protein>
<keyword evidence="1" id="KW-0812">Transmembrane</keyword>
<reference evidence="2" key="1">
    <citation type="submission" date="2021-01" db="EMBL/GenBank/DDBJ databases">
        <title>Modified the classification status of verrucomicrobia.</title>
        <authorList>
            <person name="Feng X."/>
        </authorList>
    </citation>
    <scope>NUCLEOTIDE SEQUENCE</scope>
    <source>
        <strain evidence="2">_KCTC 22039</strain>
    </source>
</reference>
<feature type="transmembrane region" description="Helical" evidence="1">
    <location>
        <begin position="317"/>
        <end position="341"/>
    </location>
</feature>
<proteinExistence type="predicted"/>
<dbReference type="AlphaFoldDB" id="A0A8J7MFE1"/>
<keyword evidence="1" id="KW-0472">Membrane</keyword>
<dbReference type="RefSeq" id="WP_200311741.1">
    <property type="nucleotide sequence ID" value="NZ_JAENIM010000041.1"/>
</dbReference>
<keyword evidence="3" id="KW-1185">Reference proteome</keyword>
<feature type="transmembrane region" description="Helical" evidence="1">
    <location>
        <begin position="60"/>
        <end position="81"/>
    </location>
</feature>
<feature type="transmembrane region" description="Helical" evidence="1">
    <location>
        <begin position="102"/>
        <end position="126"/>
    </location>
</feature>
<feature type="transmembrane region" description="Helical" evidence="1">
    <location>
        <begin position="386"/>
        <end position="408"/>
    </location>
</feature>
<feature type="transmembrane region" description="Helical" evidence="1">
    <location>
        <begin position="171"/>
        <end position="192"/>
    </location>
</feature>
<evidence type="ECO:0000313" key="2">
    <source>
        <dbReference type="EMBL" id="MBK1791722.1"/>
    </source>
</evidence>
<feature type="transmembrane region" description="Helical" evidence="1">
    <location>
        <begin position="251"/>
        <end position="267"/>
    </location>
</feature>
<feature type="transmembrane region" description="Helical" evidence="1">
    <location>
        <begin position="146"/>
        <end position="164"/>
    </location>
</feature>
<gene>
    <name evidence="2" type="ORF">JIN82_11215</name>
</gene>
<feature type="transmembrane region" description="Helical" evidence="1">
    <location>
        <begin position="273"/>
        <end position="291"/>
    </location>
</feature>
<feature type="transmembrane region" description="Helical" evidence="1">
    <location>
        <begin position="437"/>
        <end position="456"/>
    </location>
</feature>
<dbReference type="Proteomes" id="UP000624703">
    <property type="component" value="Unassembled WGS sequence"/>
</dbReference>
<sequence length="481" mass="53032">MNLTNDFSDRLSPIVVKELRQDLRGKGFLILFITLQIILSLILLLTATLSSSSQDTGTHISQLIFFCFSFCLLIVQPLRGCNGISSELKAKTLDMLQLTRMSAWSIVFGKWISLVAQSLLIASAILPYLIMRYFFGNMQILPELTLLMTILVFSGFFSAITVGLSATPSILLRGIIPLIGSMFVFISIAGAFSNSYSFNNIIEQLTFTDSDFTAVFIAIIAGSLYTSWLMLEIATSIIAPLAENRDTIKRVIGFIAAVIVSISLMFANTSPEAIIMGTMAVITPLFVSALIRTHQLVPSICKPFVKRGRIGQLAGRLLYPGWATGTFYCTIIGLLLLPVMITICSLSNSSYGFQPEDLSAFIAYFGILIFPAAITQLFFKKYKNLFTVYLLIFCIHWGFMILLGIMAATTSDDVLLLFCWLPVGALALSFDNTVSDSSQLVISCLVTGTYLIILWFKSIPAWKHIREVESVALKQIANSAD</sequence>